<accession>A0ABW5RFB7</accession>
<dbReference type="PROSITE" id="PS00211">
    <property type="entry name" value="ABC_TRANSPORTER_1"/>
    <property type="match status" value="1"/>
</dbReference>
<keyword evidence="7" id="KW-1278">Translocase</keyword>
<dbReference type="InterPro" id="IPR017871">
    <property type="entry name" value="ABC_transporter-like_CS"/>
</dbReference>
<dbReference type="InterPro" id="IPR050107">
    <property type="entry name" value="ABC_carbohydrate_import_ATPase"/>
</dbReference>
<keyword evidence="4" id="KW-0677">Repeat</keyword>
<evidence type="ECO:0000259" key="9">
    <source>
        <dbReference type="PROSITE" id="PS50893"/>
    </source>
</evidence>
<dbReference type="PROSITE" id="PS50893">
    <property type="entry name" value="ABC_TRANSPORTER_2"/>
    <property type="match status" value="2"/>
</dbReference>
<dbReference type="SUPFAM" id="SSF52540">
    <property type="entry name" value="P-loop containing nucleoside triphosphate hydrolases"/>
    <property type="match status" value="2"/>
</dbReference>
<dbReference type="SMART" id="SM00382">
    <property type="entry name" value="AAA"/>
    <property type="match status" value="2"/>
</dbReference>
<dbReference type="Gene3D" id="3.40.50.300">
    <property type="entry name" value="P-loop containing nucleotide triphosphate hydrolases"/>
    <property type="match status" value="2"/>
</dbReference>
<dbReference type="CDD" id="cd03216">
    <property type="entry name" value="ABC_Carb_Monos_I"/>
    <property type="match status" value="1"/>
</dbReference>
<evidence type="ECO:0000256" key="3">
    <source>
        <dbReference type="ARBA" id="ARBA00022597"/>
    </source>
</evidence>
<keyword evidence="5" id="KW-0547">Nucleotide-binding</keyword>
<protein>
    <submittedName>
        <fullName evidence="10">Sugar ABC transporter ATP-binding protein</fullName>
    </submittedName>
</protein>
<proteinExistence type="predicted"/>
<evidence type="ECO:0000256" key="5">
    <source>
        <dbReference type="ARBA" id="ARBA00022741"/>
    </source>
</evidence>
<keyword evidence="6 10" id="KW-0067">ATP-binding</keyword>
<feature type="domain" description="ABC transporter" evidence="9">
    <location>
        <begin position="5"/>
        <end position="244"/>
    </location>
</feature>
<sequence length="502" mass="55854">MRNVLQMKAISKHFPGVKALQHVDFQLKGGEIHALIGANGAGKSTLMKILAGAYRLDEGQILLNDQPITIHNPMDAKRAGIACVYQEVDTALIADLTVAENIMLDDMSAGKGLKLISWKQMHQQAAEVLDRIGYPLATTRKVSDVSLSDKQMILIARALIQKAGFIIFDEPTAPLSMEEADKLFVVMNQLKQEGVGSIFISHRLPEIFELCNRITVMRDGKRISTHSISQTSIDQVVEEMLGREMGEEFEEREQERGEVCLELKQVHSGARVQGVDLTVHRGEIVGVIGFVGAGKTELARVLAGADKVEQGEYWLSGKSVRFREPADAIQAGVVMVPEERRKQGILVQEDVNYNLTLPALKKWTRWGWMKFGEMRKHSEQIVRTLNIKTPHVMQKLNHLSGGNQQKVVVGKWLPVDADVYVFDEPTKGVDIGARKELYKLIQNLAADGKAIVYLSSEFQEILGISDRIVVMCDGKQVKEFQRGEATQDQLAYYASAGEEHTG</sequence>
<evidence type="ECO:0000256" key="7">
    <source>
        <dbReference type="ARBA" id="ARBA00022967"/>
    </source>
</evidence>
<feature type="domain" description="ABC transporter" evidence="9">
    <location>
        <begin position="251"/>
        <end position="498"/>
    </location>
</feature>
<gene>
    <name evidence="10" type="ORF">ACFSUC_16175</name>
</gene>
<evidence type="ECO:0000256" key="2">
    <source>
        <dbReference type="ARBA" id="ARBA00022475"/>
    </source>
</evidence>
<dbReference type="PANTHER" id="PTHR43790:SF3">
    <property type="entry name" value="D-ALLOSE IMPORT ATP-BINDING PROTEIN ALSA-RELATED"/>
    <property type="match status" value="1"/>
</dbReference>
<dbReference type="EMBL" id="JBHUMM010000043">
    <property type="protein sequence ID" value="MFD2673109.1"/>
    <property type="molecule type" value="Genomic_DNA"/>
</dbReference>
<evidence type="ECO:0000256" key="6">
    <source>
        <dbReference type="ARBA" id="ARBA00022840"/>
    </source>
</evidence>
<keyword evidence="1" id="KW-0813">Transport</keyword>
<keyword evidence="3" id="KW-0762">Sugar transport</keyword>
<keyword evidence="11" id="KW-1185">Reference proteome</keyword>
<keyword evidence="2" id="KW-1003">Cell membrane</keyword>
<dbReference type="InterPro" id="IPR003593">
    <property type="entry name" value="AAA+_ATPase"/>
</dbReference>
<reference evidence="11" key="1">
    <citation type="journal article" date="2019" name="Int. J. Syst. Evol. Microbiol.">
        <title>The Global Catalogue of Microorganisms (GCM) 10K type strain sequencing project: providing services to taxonomists for standard genome sequencing and annotation.</title>
        <authorList>
            <consortium name="The Broad Institute Genomics Platform"/>
            <consortium name="The Broad Institute Genome Sequencing Center for Infectious Disease"/>
            <person name="Wu L."/>
            <person name="Ma J."/>
        </authorList>
    </citation>
    <scope>NUCLEOTIDE SEQUENCE [LARGE SCALE GENOMIC DNA]</scope>
    <source>
        <strain evidence="11">KCTC 33676</strain>
    </source>
</reference>
<dbReference type="CDD" id="cd03215">
    <property type="entry name" value="ABC_Carb_Monos_II"/>
    <property type="match status" value="1"/>
</dbReference>
<dbReference type="PANTHER" id="PTHR43790">
    <property type="entry name" value="CARBOHYDRATE TRANSPORT ATP-BINDING PROTEIN MG119-RELATED"/>
    <property type="match status" value="1"/>
</dbReference>
<evidence type="ECO:0000256" key="4">
    <source>
        <dbReference type="ARBA" id="ARBA00022737"/>
    </source>
</evidence>
<organism evidence="10 11">
    <name type="scientific">Marinicrinis sediminis</name>
    <dbReference type="NCBI Taxonomy" id="1652465"/>
    <lineage>
        <taxon>Bacteria</taxon>
        <taxon>Bacillati</taxon>
        <taxon>Bacillota</taxon>
        <taxon>Bacilli</taxon>
        <taxon>Bacillales</taxon>
        <taxon>Paenibacillaceae</taxon>
    </lineage>
</organism>
<dbReference type="InterPro" id="IPR027417">
    <property type="entry name" value="P-loop_NTPase"/>
</dbReference>
<dbReference type="RefSeq" id="WP_379930666.1">
    <property type="nucleotide sequence ID" value="NZ_JBHUMM010000043.1"/>
</dbReference>
<dbReference type="Pfam" id="PF00005">
    <property type="entry name" value="ABC_tran"/>
    <property type="match status" value="2"/>
</dbReference>
<evidence type="ECO:0000313" key="10">
    <source>
        <dbReference type="EMBL" id="MFD2673109.1"/>
    </source>
</evidence>
<name>A0ABW5RFB7_9BACL</name>
<dbReference type="Proteomes" id="UP001597497">
    <property type="component" value="Unassembled WGS sequence"/>
</dbReference>
<evidence type="ECO:0000256" key="1">
    <source>
        <dbReference type="ARBA" id="ARBA00022448"/>
    </source>
</evidence>
<keyword evidence="8" id="KW-0472">Membrane</keyword>
<evidence type="ECO:0000313" key="11">
    <source>
        <dbReference type="Proteomes" id="UP001597497"/>
    </source>
</evidence>
<dbReference type="InterPro" id="IPR003439">
    <property type="entry name" value="ABC_transporter-like_ATP-bd"/>
</dbReference>
<evidence type="ECO:0000256" key="8">
    <source>
        <dbReference type="ARBA" id="ARBA00023136"/>
    </source>
</evidence>
<comment type="caution">
    <text evidence="10">The sequence shown here is derived from an EMBL/GenBank/DDBJ whole genome shotgun (WGS) entry which is preliminary data.</text>
</comment>
<dbReference type="GO" id="GO:0005524">
    <property type="term" value="F:ATP binding"/>
    <property type="evidence" value="ECO:0007669"/>
    <property type="project" value="UniProtKB-KW"/>
</dbReference>